<dbReference type="GO" id="GO:0046872">
    <property type="term" value="F:metal ion binding"/>
    <property type="evidence" value="ECO:0007669"/>
    <property type="project" value="InterPro"/>
</dbReference>
<dbReference type="InterPro" id="IPR036423">
    <property type="entry name" value="SOD-like_Cu/Zn_dom_sf"/>
</dbReference>
<dbReference type="EMBL" id="CP019640">
    <property type="protein sequence ID" value="AQQ54434.1"/>
    <property type="molecule type" value="Genomic_DNA"/>
</dbReference>
<dbReference type="Gene3D" id="2.60.40.200">
    <property type="entry name" value="Superoxide dismutase, copper/zinc binding domain"/>
    <property type="match status" value="1"/>
</dbReference>
<name>A0A1Q2L240_9BACL</name>
<feature type="compositionally biased region" description="Acidic residues" evidence="2">
    <location>
        <begin position="81"/>
        <end position="107"/>
    </location>
</feature>
<proteinExistence type="inferred from homology"/>
<dbReference type="InterPro" id="IPR001424">
    <property type="entry name" value="SOD_Cu_Zn_dom"/>
</dbReference>
<feature type="compositionally biased region" description="Acidic residues" evidence="2">
    <location>
        <begin position="25"/>
        <end position="72"/>
    </location>
</feature>
<evidence type="ECO:0000259" key="3">
    <source>
        <dbReference type="Pfam" id="PF00080"/>
    </source>
</evidence>
<keyword evidence="5" id="KW-1185">Reference proteome</keyword>
<accession>A0A1Q2L240</accession>
<organism evidence="4 5">
    <name type="scientific">Planococcus lenghuensis</name>
    <dbReference type="NCBI Taxonomy" id="2213202"/>
    <lineage>
        <taxon>Bacteria</taxon>
        <taxon>Bacillati</taxon>
        <taxon>Bacillota</taxon>
        <taxon>Bacilli</taxon>
        <taxon>Bacillales</taxon>
        <taxon>Caryophanaceae</taxon>
        <taxon>Planococcus</taxon>
    </lineage>
</organism>
<feature type="region of interest" description="Disordered" evidence="2">
    <location>
        <begin position="25"/>
        <end position="107"/>
    </location>
</feature>
<dbReference type="PROSITE" id="PS51257">
    <property type="entry name" value="PROKAR_LIPOPROTEIN"/>
    <property type="match status" value="1"/>
</dbReference>
<evidence type="ECO:0000313" key="5">
    <source>
        <dbReference type="Proteomes" id="UP000188184"/>
    </source>
</evidence>
<dbReference type="KEGG" id="pmar:B0X71_15885"/>
<gene>
    <name evidence="4" type="ORF">B0X71_15885</name>
</gene>
<comment type="similarity">
    <text evidence="1">Belongs to the Cu-Zn superoxide dismutase family.</text>
</comment>
<dbReference type="GO" id="GO:0006801">
    <property type="term" value="P:superoxide metabolic process"/>
    <property type="evidence" value="ECO:0007669"/>
    <property type="project" value="InterPro"/>
</dbReference>
<dbReference type="AlphaFoldDB" id="A0A1Q2L240"/>
<sequence length="245" mass="25745">MKKQWLLVILGLVLLVLLAACGGEDGGEGTVDEEEVAVDNEEGTDTEIVDNSEEGDEPEAPVLGENEEDADTPVEQGDGGNDADAEGPTDEGADPLNEIEVDSETGEVESLRVDLLNTEADLVGYADIIQEERGIVVQLDIADLEPGVHAIHFHIGSTCTPPDQEGEGEPMLTPGTLPDITVEENRTAMAEFAVEDATLQPDDANSLMAEEGTSFVIHESPAEAITLPEAEAGEADILACGTITP</sequence>
<feature type="domain" description="Superoxide dismutase copper/zinc binding" evidence="3">
    <location>
        <begin position="124"/>
        <end position="243"/>
    </location>
</feature>
<reference evidence="4 5" key="1">
    <citation type="submission" date="2017-02" db="EMBL/GenBank/DDBJ databases">
        <title>The complete genomic sequence of a novel cold adapted crude oil-degrading bacterium Planococcus qaidamina Y42.</title>
        <authorList>
            <person name="Yang R."/>
        </authorList>
    </citation>
    <scope>NUCLEOTIDE SEQUENCE [LARGE SCALE GENOMIC DNA]</scope>
    <source>
        <strain evidence="4 5">Y42</strain>
    </source>
</reference>
<evidence type="ECO:0000313" key="4">
    <source>
        <dbReference type="EMBL" id="AQQ54434.1"/>
    </source>
</evidence>
<dbReference type="SUPFAM" id="SSF49329">
    <property type="entry name" value="Cu,Zn superoxide dismutase-like"/>
    <property type="match status" value="1"/>
</dbReference>
<dbReference type="Proteomes" id="UP000188184">
    <property type="component" value="Chromosome"/>
</dbReference>
<dbReference type="RefSeq" id="WP_077590328.1">
    <property type="nucleotide sequence ID" value="NZ_CP019640.1"/>
</dbReference>
<evidence type="ECO:0000256" key="1">
    <source>
        <dbReference type="ARBA" id="ARBA00010457"/>
    </source>
</evidence>
<dbReference type="Pfam" id="PF00080">
    <property type="entry name" value="Sod_Cu"/>
    <property type="match status" value="1"/>
</dbReference>
<protein>
    <recommendedName>
        <fullName evidence="3">Superoxide dismutase copper/zinc binding domain-containing protein</fullName>
    </recommendedName>
</protein>
<evidence type="ECO:0000256" key="2">
    <source>
        <dbReference type="SAM" id="MobiDB-lite"/>
    </source>
</evidence>
<dbReference type="OrthoDB" id="9792957at2"/>